<organism evidence="2 3">
    <name type="scientific">Austropuccinia psidii MF-1</name>
    <dbReference type="NCBI Taxonomy" id="1389203"/>
    <lineage>
        <taxon>Eukaryota</taxon>
        <taxon>Fungi</taxon>
        <taxon>Dikarya</taxon>
        <taxon>Basidiomycota</taxon>
        <taxon>Pucciniomycotina</taxon>
        <taxon>Pucciniomycetes</taxon>
        <taxon>Pucciniales</taxon>
        <taxon>Sphaerophragmiaceae</taxon>
        <taxon>Austropuccinia</taxon>
    </lineage>
</organism>
<accession>A0A9Q3GGV1</accession>
<sequence>MTDQHDPSSSQQPNLVLMLFELYSKILFIIGGFIKQYFKVKVPKEYDCNSHSQCKCFTPISPASNSTLPLNPVVFSMSPKKKLIQLPSGSDLPMMFLPHCIIENTLLPHEKTGIAFLWHQQIPKGKSACNVWATSSPGSTFNARHIIINKVVSLVDCLRMIWD</sequence>
<comment type="caution">
    <text evidence="2">The sequence shown here is derived from an EMBL/GenBank/DDBJ whole genome shotgun (WGS) entry which is preliminary data.</text>
</comment>
<evidence type="ECO:0000313" key="3">
    <source>
        <dbReference type="Proteomes" id="UP000765509"/>
    </source>
</evidence>
<dbReference type="Proteomes" id="UP000765509">
    <property type="component" value="Unassembled WGS sequence"/>
</dbReference>
<feature type="transmembrane region" description="Helical" evidence="1">
    <location>
        <begin position="15"/>
        <end position="34"/>
    </location>
</feature>
<keyword evidence="1" id="KW-0472">Membrane</keyword>
<dbReference type="EMBL" id="AVOT02001404">
    <property type="protein sequence ID" value="MBW0466826.1"/>
    <property type="molecule type" value="Genomic_DNA"/>
</dbReference>
<dbReference type="AlphaFoldDB" id="A0A9Q3GGV1"/>
<proteinExistence type="predicted"/>
<protein>
    <submittedName>
        <fullName evidence="2">Uncharacterized protein</fullName>
    </submittedName>
</protein>
<reference evidence="2" key="1">
    <citation type="submission" date="2021-03" db="EMBL/GenBank/DDBJ databases">
        <title>Draft genome sequence of rust myrtle Austropuccinia psidii MF-1, a brazilian biotype.</title>
        <authorList>
            <person name="Quecine M.C."/>
            <person name="Pachon D.M.R."/>
            <person name="Bonatelli M.L."/>
            <person name="Correr F.H."/>
            <person name="Franceschini L.M."/>
            <person name="Leite T.F."/>
            <person name="Margarido G.R.A."/>
            <person name="Almeida C.A."/>
            <person name="Ferrarezi J.A."/>
            <person name="Labate C.A."/>
        </authorList>
    </citation>
    <scope>NUCLEOTIDE SEQUENCE</scope>
    <source>
        <strain evidence="2">MF-1</strain>
    </source>
</reference>
<evidence type="ECO:0000256" key="1">
    <source>
        <dbReference type="SAM" id="Phobius"/>
    </source>
</evidence>
<evidence type="ECO:0000313" key="2">
    <source>
        <dbReference type="EMBL" id="MBW0466826.1"/>
    </source>
</evidence>
<keyword evidence="1" id="KW-1133">Transmembrane helix</keyword>
<keyword evidence="1" id="KW-0812">Transmembrane</keyword>
<name>A0A9Q3GGV1_9BASI</name>
<keyword evidence="3" id="KW-1185">Reference proteome</keyword>
<gene>
    <name evidence="2" type="ORF">O181_006541</name>
</gene>